<dbReference type="SUPFAM" id="SSF53098">
    <property type="entry name" value="Ribonuclease H-like"/>
    <property type="match status" value="1"/>
</dbReference>
<dbReference type="GO" id="GO:0003676">
    <property type="term" value="F:nucleic acid binding"/>
    <property type="evidence" value="ECO:0007669"/>
    <property type="project" value="InterPro"/>
</dbReference>
<dbReference type="AlphaFoldDB" id="A0A166S8E2"/>
<reference evidence="9" key="1">
    <citation type="journal article" date="2016" name="Mol. Biol. Evol.">
        <title>Comparative Genomics of Early-Diverging Mushroom-Forming Fungi Provides Insights into the Origins of Lignocellulose Decay Capabilities.</title>
        <authorList>
            <person name="Nagy L.G."/>
            <person name="Riley R."/>
            <person name="Tritt A."/>
            <person name="Adam C."/>
            <person name="Daum C."/>
            <person name="Floudas D."/>
            <person name="Sun H."/>
            <person name="Yadav J.S."/>
            <person name="Pangilinan J."/>
            <person name="Larsson K.H."/>
            <person name="Matsuura K."/>
            <person name="Barry K."/>
            <person name="Labutti K."/>
            <person name="Kuo R."/>
            <person name="Ohm R.A."/>
            <person name="Bhattacharya S.S."/>
            <person name="Shirouzu T."/>
            <person name="Yoshinaga Y."/>
            <person name="Martin F.M."/>
            <person name="Grigoriev I.V."/>
            <person name="Hibbett D.S."/>
        </authorList>
    </citation>
    <scope>NUCLEOTIDE SEQUENCE [LARGE SCALE GENOMIC DNA]</scope>
    <source>
        <strain evidence="9">CBS 109695</strain>
    </source>
</reference>
<comment type="catalytic activity">
    <reaction evidence="1">
        <text>Endonucleolytic cleavage to 5'-phosphomonoester.</text>
        <dbReference type="EC" id="3.1.26.4"/>
    </reaction>
</comment>
<dbReference type="InterPro" id="IPR036397">
    <property type="entry name" value="RNaseH_sf"/>
</dbReference>
<protein>
    <recommendedName>
        <fullName evidence="3">ribonuclease H</fullName>
        <ecNumber evidence="3">3.1.26.4</ecNumber>
    </recommendedName>
</protein>
<dbReference type="PROSITE" id="PS50879">
    <property type="entry name" value="RNASE_H_1"/>
    <property type="match status" value="1"/>
</dbReference>
<keyword evidence="6" id="KW-0255">Endonuclease</keyword>
<evidence type="ECO:0000256" key="5">
    <source>
        <dbReference type="ARBA" id="ARBA00022723"/>
    </source>
</evidence>
<dbReference type="PANTHER" id="PTHR10642">
    <property type="entry name" value="RIBONUCLEASE H1"/>
    <property type="match status" value="1"/>
</dbReference>
<dbReference type="STRING" id="436010.A0A166S8E2"/>
<organism evidence="9">
    <name type="scientific">Athelia psychrophila</name>
    <dbReference type="NCBI Taxonomy" id="1759441"/>
    <lineage>
        <taxon>Eukaryota</taxon>
        <taxon>Fungi</taxon>
        <taxon>Dikarya</taxon>
        <taxon>Basidiomycota</taxon>
        <taxon>Agaricomycotina</taxon>
        <taxon>Agaricomycetes</taxon>
        <taxon>Agaricomycetidae</taxon>
        <taxon>Atheliales</taxon>
        <taxon>Atheliaceae</taxon>
        <taxon>Athelia</taxon>
    </lineage>
</organism>
<dbReference type="GO" id="GO:0043137">
    <property type="term" value="P:DNA replication, removal of RNA primer"/>
    <property type="evidence" value="ECO:0007669"/>
    <property type="project" value="TreeGrafter"/>
</dbReference>
<dbReference type="EC" id="3.1.26.4" evidence="3"/>
<gene>
    <name evidence="9" type="ORF">FIBSPDRAFT_885231</name>
</gene>
<dbReference type="GO" id="GO:0004523">
    <property type="term" value="F:RNA-DNA hybrid ribonuclease activity"/>
    <property type="evidence" value="ECO:0007669"/>
    <property type="project" value="UniProtKB-EC"/>
</dbReference>
<evidence type="ECO:0000313" key="9">
    <source>
        <dbReference type="EMBL" id="KZP29141.1"/>
    </source>
</evidence>
<dbReference type="Pfam" id="PF00075">
    <property type="entry name" value="RNase_H"/>
    <property type="match status" value="1"/>
</dbReference>
<proteinExistence type="inferred from homology"/>
<dbReference type="Gene3D" id="3.30.420.10">
    <property type="entry name" value="Ribonuclease H-like superfamily/Ribonuclease H"/>
    <property type="match status" value="1"/>
</dbReference>
<evidence type="ECO:0000256" key="2">
    <source>
        <dbReference type="ARBA" id="ARBA00005300"/>
    </source>
</evidence>
<evidence type="ECO:0000256" key="4">
    <source>
        <dbReference type="ARBA" id="ARBA00022722"/>
    </source>
</evidence>
<evidence type="ECO:0000256" key="7">
    <source>
        <dbReference type="ARBA" id="ARBA00022801"/>
    </source>
</evidence>
<name>A0A166S8E2_9AGAM</name>
<dbReference type="GO" id="GO:0046872">
    <property type="term" value="F:metal ion binding"/>
    <property type="evidence" value="ECO:0007669"/>
    <property type="project" value="UniProtKB-KW"/>
</dbReference>
<keyword evidence="7" id="KW-0378">Hydrolase</keyword>
<dbReference type="InterPro" id="IPR002156">
    <property type="entry name" value="RNaseH_domain"/>
</dbReference>
<keyword evidence="5" id="KW-0479">Metal-binding</keyword>
<dbReference type="InterPro" id="IPR012337">
    <property type="entry name" value="RNaseH-like_sf"/>
</dbReference>
<dbReference type="CDD" id="cd09280">
    <property type="entry name" value="RNase_HI_eukaryote_like"/>
    <property type="match status" value="1"/>
</dbReference>
<dbReference type="InterPro" id="IPR050092">
    <property type="entry name" value="RNase_H"/>
</dbReference>
<evidence type="ECO:0000256" key="6">
    <source>
        <dbReference type="ARBA" id="ARBA00022759"/>
    </source>
</evidence>
<dbReference type="PANTHER" id="PTHR10642:SF26">
    <property type="entry name" value="RIBONUCLEASE H1"/>
    <property type="match status" value="1"/>
</dbReference>
<dbReference type="EMBL" id="KV417500">
    <property type="protein sequence ID" value="KZP29141.1"/>
    <property type="molecule type" value="Genomic_DNA"/>
</dbReference>
<evidence type="ECO:0000256" key="3">
    <source>
        <dbReference type="ARBA" id="ARBA00012180"/>
    </source>
</evidence>
<evidence type="ECO:0000256" key="1">
    <source>
        <dbReference type="ARBA" id="ARBA00000077"/>
    </source>
</evidence>
<dbReference type="OrthoDB" id="2752996at2759"/>
<comment type="similarity">
    <text evidence="2">Belongs to the RNase H family.</text>
</comment>
<accession>A0A166S8E2</accession>
<feature type="domain" description="RNase H type-1" evidence="8">
    <location>
        <begin position="440"/>
        <end position="584"/>
    </location>
</feature>
<sequence>MYMNEDDNYEDLEEVTDTWCEASGARFNIAKTEIIPIGTHEHRSFMAQERTNHRENKKLPDSIHIAIDGEPVRSLGAWVGNLTDQVNIWTKTLDKVQATLAIWKKGHPTMKGEKHVVQMMVGGQTQYMANIQGTPDAVEKELIKIVRKFAWDDKRASISLPILYQPIEKGGMGFLDIEARNDAISIMWSKKYLVIGEDRPMWAYVADALIQKCIPASGKKFDQRLTNGQNTFFQNWAPTLHAGSKLPKDLKKLLKDANKYNINVEAIRISDKAKRDLPGWYHLGSEAHPTGLFRRKTTECLIEGHEMRTVNDIMSITRRTRDIFMRPRHTQSNECQCHPCENDRGNGCETPHTCCIEAQHMLDRMKPKYHPLNRPEIDNLSLTKTRIDANKAAKDNDDYVTFNPSIKRDNDLAHIIRAFTDPTAQCADPAYRMSRNNVPQPEKVISYTDGLCLDCGNEEARTGSGVWFNESESPRENLSIRVPGEEQTNNVGELVGFLRAIQEVSMLTPLDNTTDSTYVMNGLTIHLQGWEERGWIGVKNKEIWKATVAHLRARGAPTRIRWIKGHSGNEGNDGADELAGAGALKEECNVIDLTINPKFNLTGAQLSKMTQATAYAGIREQKKDPAPKIGAVIRLNMTRHAAKELTGKQPLDKRIWKSLQHDDFQRTIRIFFWKTMHRTEKVPNCEKAVESMDHILTECKAPEGKIIWELAEKLWKKKIPHWPKIYCAGAVMACALADFRTPEGDKLTGANRLYRIIVSESVWLIWKLRCRRLFDPDAAKDMITEREVHNRWVKVINLRLDLDRAMTNPKYERKAIPRTKVLQTWRGTIDDGNNLPSDWTRSKDVCISIKRMEPKGKG</sequence>
<evidence type="ECO:0000259" key="8">
    <source>
        <dbReference type="PROSITE" id="PS50879"/>
    </source>
</evidence>
<keyword evidence="4" id="KW-0540">Nuclease</keyword>